<dbReference type="GO" id="GO:0015744">
    <property type="term" value="P:succinate transport"/>
    <property type="evidence" value="ECO:0007669"/>
    <property type="project" value="TreeGrafter"/>
</dbReference>
<dbReference type="InterPro" id="IPR050539">
    <property type="entry name" value="ThrE_Dicarb/AminoAcid_Exp"/>
</dbReference>
<evidence type="ECO:0000256" key="3">
    <source>
        <dbReference type="ARBA" id="ARBA00022692"/>
    </source>
</evidence>
<evidence type="ECO:0000259" key="8">
    <source>
        <dbReference type="Pfam" id="PF06738"/>
    </source>
</evidence>
<feature type="transmembrane region" description="Helical" evidence="7">
    <location>
        <begin position="231"/>
        <end position="250"/>
    </location>
</feature>
<sequence length="287" mass="31594">MHYTRQLTELFILHEINLYKANKMENVSSEDKGMSVTRFVDLILEVSTILLESGAHCERINRNVQRIADTTCYKVEILLTFTAVSVTVTDRKNPENTVTGNRRVRHHGAHFGVLTNTSLLTWDLFENKISLDELENCLNEIKVAPKHPVWLIRVFIGVACGCLCLLAGGDWVDGAFAFIASLMGLTVRQEMIKKKFNLMVAIVCSAFVTTTVSGMNVLFGCGLSPDISVATAVLFLIPGVPLINCIIDLLEGYIPTGIARGAFGGFILLCIAIGMFMSMSLIGINNF</sequence>
<protein>
    <recommendedName>
        <fullName evidence="8">Threonine/serine exporter-like N-terminal domain-containing protein</fullName>
    </recommendedName>
</protein>
<comment type="similarity">
    <text evidence="6">Belongs to the ThrE exporter (TC 2.A.79) family.</text>
</comment>
<evidence type="ECO:0000313" key="9">
    <source>
        <dbReference type="EMBL" id="SBV98114.1"/>
    </source>
</evidence>
<organism evidence="9">
    <name type="scientific">uncultured Dysgonomonas sp</name>
    <dbReference type="NCBI Taxonomy" id="206096"/>
    <lineage>
        <taxon>Bacteria</taxon>
        <taxon>Pseudomonadati</taxon>
        <taxon>Bacteroidota</taxon>
        <taxon>Bacteroidia</taxon>
        <taxon>Bacteroidales</taxon>
        <taxon>Dysgonomonadaceae</taxon>
        <taxon>Dysgonomonas</taxon>
        <taxon>environmental samples</taxon>
    </lineage>
</organism>
<gene>
    <name evidence="9" type="ORF">KL86DYS1_12086</name>
</gene>
<evidence type="ECO:0000256" key="4">
    <source>
        <dbReference type="ARBA" id="ARBA00022989"/>
    </source>
</evidence>
<feature type="transmembrane region" description="Helical" evidence="7">
    <location>
        <begin position="150"/>
        <end position="168"/>
    </location>
</feature>
<feature type="transmembrane region" description="Helical" evidence="7">
    <location>
        <begin position="198"/>
        <end position="219"/>
    </location>
</feature>
<feature type="transmembrane region" description="Helical" evidence="7">
    <location>
        <begin position="262"/>
        <end position="284"/>
    </location>
</feature>
<dbReference type="PANTHER" id="PTHR34390">
    <property type="entry name" value="UPF0442 PROTEIN YJJB-RELATED"/>
    <property type="match status" value="1"/>
</dbReference>
<evidence type="ECO:0000256" key="2">
    <source>
        <dbReference type="ARBA" id="ARBA00022475"/>
    </source>
</evidence>
<dbReference type="PANTHER" id="PTHR34390:SF2">
    <property type="entry name" value="SUCCINATE TRANSPORTER SUBUNIT YJJP-RELATED"/>
    <property type="match status" value="1"/>
</dbReference>
<keyword evidence="3 7" id="KW-0812">Transmembrane</keyword>
<evidence type="ECO:0000256" key="1">
    <source>
        <dbReference type="ARBA" id="ARBA00004651"/>
    </source>
</evidence>
<evidence type="ECO:0000256" key="7">
    <source>
        <dbReference type="SAM" id="Phobius"/>
    </source>
</evidence>
<dbReference type="AlphaFoldDB" id="A0A212JFB1"/>
<dbReference type="EMBL" id="FLUM01000001">
    <property type="protein sequence ID" value="SBV98114.1"/>
    <property type="molecule type" value="Genomic_DNA"/>
</dbReference>
<dbReference type="Pfam" id="PF06738">
    <property type="entry name" value="ThrE"/>
    <property type="match status" value="1"/>
</dbReference>
<evidence type="ECO:0000256" key="6">
    <source>
        <dbReference type="ARBA" id="ARBA00034125"/>
    </source>
</evidence>
<comment type="subcellular location">
    <subcellularLocation>
        <location evidence="1">Cell membrane</location>
        <topology evidence="1">Multi-pass membrane protein</topology>
    </subcellularLocation>
</comment>
<dbReference type="GO" id="GO:0022857">
    <property type="term" value="F:transmembrane transporter activity"/>
    <property type="evidence" value="ECO:0007669"/>
    <property type="project" value="InterPro"/>
</dbReference>
<keyword evidence="5 7" id="KW-0472">Membrane</keyword>
<keyword evidence="2" id="KW-1003">Cell membrane</keyword>
<proteinExistence type="inferred from homology"/>
<dbReference type="InterPro" id="IPR010619">
    <property type="entry name" value="ThrE-like_N"/>
</dbReference>
<reference evidence="9" key="1">
    <citation type="submission" date="2016-04" db="EMBL/GenBank/DDBJ databases">
        <authorList>
            <person name="Evans L.H."/>
            <person name="Alamgir A."/>
            <person name="Owens N."/>
            <person name="Weber N.D."/>
            <person name="Virtaneva K."/>
            <person name="Barbian K."/>
            <person name="Babar A."/>
            <person name="Rosenke K."/>
        </authorList>
    </citation>
    <scope>NUCLEOTIDE SEQUENCE</scope>
    <source>
        <strain evidence="9">86-1</strain>
    </source>
</reference>
<evidence type="ECO:0000256" key="5">
    <source>
        <dbReference type="ARBA" id="ARBA00023136"/>
    </source>
</evidence>
<keyword evidence="4 7" id="KW-1133">Transmembrane helix</keyword>
<accession>A0A212JFB1</accession>
<feature type="domain" description="Threonine/serine exporter-like N-terminal" evidence="8">
    <location>
        <begin position="41"/>
        <end position="281"/>
    </location>
</feature>
<dbReference type="GO" id="GO:0005886">
    <property type="term" value="C:plasma membrane"/>
    <property type="evidence" value="ECO:0007669"/>
    <property type="project" value="UniProtKB-SubCell"/>
</dbReference>
<name>A0A212JFB1_9BACT</name>